<evidence type="ECO:0000259" key="1">
    <source>
        <dbReference type="PROSITE" id="PS51145"/>
    </source>
</evidence>
<protein>
    <recommendedName>
        <fullName evidence="1">ZU5 domain-containing protein</fullName>
    </recommendedName>
</protein>
<dbReference type="Proteomes" id="UP000198901">
    <property type="component" value="Unassembled WGS sequence"/>
</dbReference>
<accession>A0A1G9IYF3</accession>
<proteinExistence type="predicted"/>
<evidence type="ECO:0000313" key="3">
    <source>
        <dbReference type="Proteomes" id="UP000198901"/>
    </source>
</evidence>
<dbReference type="Gene3D" id="2.60.220.30">
    <property type="match status" value="1"/>
</dbReference>
<organism evidence="2 3">
    <name type="scientific">Siphonobacter aquaeclarae</name>
    <dbReference type="NCBI Taxonomy" id="563176"/>
    <lineage>
        <taxon>Bacteria</taxon>
        <taxon>Pseudomonadati</taxon>
        <taxon>Bacteroidota</taxon>
        <taxon>Cytophagia</taxon>
        <taxon>Cytophagales</taxon>
        <taxon>Cytophagaceae</taxon>
        <taxon>Siphonobacter</taxon>
    </lineage>
</organism>
<dbReference type="STRING" id="563176.SAMN04488090_0676"/>
<sequence>MLKKTGLPALLICCLITCFSCKKGDPESLENPPAETGLVCETGVTSGTLTTQSIGPAGGTVKSDDNRLQLTIPAGAFASEQSIQIQPITNTNPGGVGEAYRILPHGVTFSKPVTLTFQYKNEELAGSSYRALCIATQNEKGIWVAPAGAQTDTSAHTVSIQTTHFSDWSFMESFRLVPELAIVEPGASQDLEVQQFFAEDLLAPLTKDAEVIAPKSAGNYLKKWNLGGEGDLLPLGNKASYKAPAAIPARNPVAVSVNMEYQGKAFLLVSNIYIGRDGVNIRINNGAWLWGPAEMGVMKGPEFFLVQGTIFTNGTNFYGLATIQWPLSSYSGASYGWNYKTPGFLFSTPTASEQYNHFHVVPPGVQQLSPGEIRILKFGKIGEPVIGIFHMSRAGKVLPNNGGNPYVGVVPIEGFFKVRRSS</sequence>
<dbReference type="RefSeq" id="WP_093197670.1">
    <property type="nucleotide sequence ID" value="NZ_FNGS01000001.1"/>
</dbReference>
<reference evidence="2 3" key="1">
    <citation type="submission" date="2016-10" db="EMBL/GenBank/DDBJ databases">
        <authorList>
            <person name="de Groot N.N."/>
        </authorList>
    </citation>
    <scope>NUCLEOTIDE SEQUENCE [LARGE SCALE GENOMIC DNA]</scope>
    <source>
        <strain evidence="2 3">DSM 21668</strain>
    </source>
</reference>
<dbReference type="EMBL" id="FNGS01000001">
    <property type="protein sequence ID" value="SDL30299.1"/>
    <property type="molecule type" value="Genomic_DNA"/>
</dbReference>
<dbReference type="PROSITE" id="PS51145">
    <property type="entry name" value="ZU5"/>
    <property type="match status" value="1"/>
</dbReference>
<gene>
    <name evidence="2" type="ORF">SAMN04488090_0676</name>
</gene>
<dbReference type="InterPro" id="IPR000906">
    <property type="entry name" value="ZU5_dom"/>
</dbReference>
<feature type="domain" description="ZU5" evidence="1">
    <location>
        <begin position="48"/>
        <end position="174"/>
    </location>
</feature>
<dbReference type="OrthoDB" id="770607at2"/>
<keyword evidence="3" id="KW-1185">Reference proteome</keyword>
<dbReference type="AlphaFoldDB" id="A0A1G9IYF3"/>
<evidence type="ECO:0000313" key="2">
    <source>
        <dbReference type="EMBL" id="SDL30299.1"/>
    </source>
</evidence>
<name>A0A1G9IYF3_9BACT</name>